<dbReference type="GO" id="GO:0003951">
    <property type="term" value="F:NAD+ kinase activity"/>
    <property type="evidence" value="ECO:0007669"/>
    <property type="project" value="UniProtKB-EC"/>
</dbReference>
<keyword evidence="6" id="KW-0520">NAD</keyword>
<reference evidence="7" key="1">
    <citation type="submission" date="2016-10" db="EMBL/GenBank/DDBJ databases">
        <authorList>
            <person name="de Groot N.N."/>
        </authorList>
    </citation>
    <scope>NUCLEOTIDE SEQUENCE</scope>
</reference>
<evidence type="ECO:0000256" key="5">
    <source>
        <dbReference type="ARBA" id="ARBA00022857"/>
    </source>
</evidence>
<dbReference type="GO" id="GO:0019674">
    <property type="term" value="P:NAD+ metabolic process"/>
    <property type="evidence" value="ECO:0007669"/>
    <property type="project" value="InterPro"/>
</dbReference>
<sequence length="272" mass="29786">MFNTIGIITKPHDPISDGKARELCAFLEEQGVGVVFESEQIAEQADLIIIVGGDGSLLNAARSFVDNNIPILGINLGHLGFLADVSVDNMLTVVTEVLNGEFTKEERCLLSCQVEQDGKILNHYLALNDVVVHRKETLKMIEFDVFIDDKFVNNQRADGLIVTTPTGSTAYALSSGGPIMHPGVNAIGLVSICPHTMSHRPLLVPGDSEVVIRVKESDEGATVSFDGQTSVPMIAGQDIRVRQHGSFIHLLHPKNYDYFDIIRSKLHWSTKL</sequence>
<dbReference type="PANTHER" id="PTHR20275">
    <property type="entry name" value="NAD KINASE"/>
    <property type="match status" value="1"/>
</dbReference>
<dbReference type="HAMAP" id="MF_00361">
    <property type="entry name" value="NAD_kinase"/>
    <property type="match status" value="1"/>
</dbReference>
<organism evidence="7">
    <name type="scientific">hydrothermal vent metagenome</name>
    <dbReference type="NCBI Taxonomy" id="652676"/>
    <lineage>
        <taxon>unclassified sequences</taxon>
        <taxon>metagenomes</taxon>
        <taxon>ecological metagenomes</taxon>
    </lineage>
</organism>
<keyword evidence="3 7" id="KW-0418">Kinase</keyword>
<gene>
    <name evidence="7" type="ORF">MNB_SUP05-11-608</name>
</gene>
<dbReference type="EMBL" id="FPHS01000213">
    <property type="protein sequence ID" value="SFV79468.1"/>
    <property type="molecule type" value="Genomic_DNA"/>
</dbReference>
<dbReference type="SUPFAM" id="SSF111331">
    <property type="entry name" value="NAD kinase/diacylglycerol kinase-like"/>
    <property type="match status" value="1"/>
</dbReference>
<accession>A0A1W1DE48</accession>
<evidence type="ECO:0000256" key="3">
    <source>
        <dbReference type="ARBA" id="ARBA00022777"/>
    </source>
</evidence>
<proteinExistence type="inferred from homology"/>
<evidence type="ECO:0000313" key="7">
    <source>
        <dbReference type="EMBL" id="SFV79468.1"/>
    </source>
</evidence>
<dbReference type="InterPro" id="IPR017437">
    <property type="entry name" value="ATP-NAD_kinase_PpnK-typ_C"/>
</dbReference>
<dbReference type="FunFam" id="2.60.200.30:FF:000009">
    <property type="entry name" value="Poly(P)/ATP NAD kinase"/>
    <property type="match status" value="1"/>
</dbReference>
<dbReference type="EC" id="2.7.1.23" evidence="7"/>
<dbReference type="NCBIfam" id="NF002306">
    <property type="entry name" value="PRK01231.1"/>
    <property type="match status" value="1"/>
</dbReference>
<dbReference type="Gene3D" id="3.40.50.10330">
    <property type="entry name" value="Probable inorganic polyphosphate/atp-NAD kinase, domain 1"/>
    <property type="match status" value="1"/>
</dbReference>
<dbReference type="InterPro" id="IPR016064">
    <property type="entry name" value="NAD/diacylglycerol_kinase_sf"/>
</dbReference>
<evidence type="ECO:0000256" key="6">
    <source>
        <dbReference type="ARBA" id="ARBA00023027"/>
    </source>
</evidence>
<dbReference type="Pfam" id="PF01513">
    <property type="entry name" value="NAD_kinase"/>
    <property type="match status" value="1"/>
</dbReference>
<name>A0A1W1DE48_9ZZZZ</name>
<dbReference type="Pfam" id="PF20143">
    <property type="entry name" value="NAD_kinase_C"/>
    <property type="match status" value="1"/>
</dbReference>
<keyword evidence="5" id="KW-0521">NADP</keyword>
<dbReference type="GO" id="GO:0005524">
    <property type="term" value="F:ATP binding"/>
    <property type="evidence" value="ECO:0007669"/>
    <property type="project" value="UniProtKB-KW"/>
</dbReference>
<keyword evidence="2" id="KW-0547">Nucleotide-binding</keyword>
<keyword evidence="1 7" id="KW-0808">Transferase</keyword>
<keyword evidence="4" id="KW-0067">ATP-binding</keyword>
<evidence type="ECO:0000256" key="4">
    <source>
        <dbReference type="ARBA" id="ARBA00022840"/>
    </source>
</evidence>
<dbReference type="PANTHER" id="PTHR20275:SF0">
    <property type="entry name" value="NAD KINASE"/>
    <property type="match status" value="1"/>
</dbReference>
<evidence type="ECO:0000256" key="2">
    <source>
        <dbReference type="ARBA" id="ARBA00022741"/>
    </source>
</evidence>
<dbReference type="InterPro" id="IPR002504">
    <property type="entry name" value="NADK"/>
</dbReference>
<dbReference type="CDD" id="cd01653">
    <property type="entry name" value="GATase1"/>
    <property type="match status" value="1"/>
</dbReference>
<dbReference type="AlphaFoldDB" id="A0A1W1DE48"/>
<dbReference type="GO" id="GO:0006741">
    <property type="term" value="P:NADP+ biosynthetic process"/>
    <property type="evidence" value="ECO:0007669"/>
    <property type="project" value="InterPro"/>
</dbReference>
<dbReference type="Gene3D" id="2.60.200.30">
    <property type="entry name" value="Probable inorganic polyphosphate/atp-NAD kinase, domain 2"/>
    <property type="match status" value="1"/>
</dbReference>
<protein>
    <submittedName>
        <fullName evidence="7">NAD kinase</fullName>
        <ecNumber evidence="7">2.7.1.23</ecNumber>
    </submittedName>
</protein>
<evidence type="ECO:0000256" key="1">
    <source>
        <dbReference type="ARBA" id="ARBA00022679"/>
    </source>
</evidence>
<dbReference type="InterPro" id="IPR017438">
    <property type="entry name" value="ATP-NAD_kinase_N"/>
</dbReference>